<protein>
    <submittedName>
        <fullName evidence="1">Serine/arginine-rich splicing factor SR45-like isoform X1</fullName>
    </submittedName>
</protein>
<dbReference type="AlphaFoldDB" id="A0A2P2QQY4"/>
<name>A0A2P2QQY4_RHIMU</name>
<sequence length="19" mass="2171">MSLVFFMLTHLVGTCMRAI</sequence>
<evidence type="ECO:0000313" key="1">
    <source>
        <dbReference type="EMBL" id="MBX69400.1"/>
    </source>
</evidence>
<accession>A0A2P2QQY4</accession>
<proteinExistence type="predicted"/>
<dbReference type="EMBL" id="GGEC01088916">
    <property type="protein sequence ID" value="MBX69400.1"/>
    <property type="molecule type" value="Transcribed_RNA"/>
</dbReference>
<organism evidence="1">
    <name type="scientific">Rhizophora mucronata</name>
    <name type="common">Asiatic mangrove</name>
    <dbReference type="NCBI Taxonomy" id="61149"/>
    <lineage>
        <taxon>Eukaryota</taxon>
        <taxon>Viridiplantae</taxon>
        <taxon>Streptophyta</taxon>
        <taxon>Embryophyta</taxon>
        <taxon>Tracheophyta</taxon>
        <taxon>Spermatophyta</taxon>
        <taxon>Magnoliopsida</taxon>
        <taxon>eudicotyledons</taxon>
        <taxon>Gunneridae</taxon>
        <taxon>Pentapetalae</taxon>
        <taxon>rosids</taxon>
        <taxon>fabids</taxon>
        <taxon>Malpighiales</taxon>
        <taxon>Rhizophoraceae</taxon>
        <taxon>Rhizophora</taxon>
    </lineage>
</organism>
<reference evidence="1" key="1">
    <citation type="submission" date="2018-02" db="EMBL/GenBank/DDBJ databases">
        <title>Rhizophora mucronata_Transcriptome.</title>
        <authorList>
            <person name="Meera S.P."/>
            <person name="Sreeshan A."/>
            <person name="Augustine A."/>
        </authorList>
    </citation>
    <scope>NUCLEOTIDE SEQUENCE</scope>
    <source>
        <tissue evidence="1">Leaf</tissue>
    </source>
</reference>